<feature type="compositionally biased region" description="Polar residues" evidence="1">
    <location>
        <begin position="458"/>
        <end position="479"/>
    </location>
</feature>
<keyword evidence="3" id="KW-1185">Reference proteome</keyword>
<feature type="compositionally biased region" description="Basic and acidic residues" evidence="1">
    <location>
        <begin position="122"/>
        <end position="137"/>
    </location>
</feature>
<reference evidence="2" key="1">
    <citation type="journal article" date="2020" name="Stud. Mycol.">
        <title>101 Dothideomycetes genomes: a test case for predicting lifestyles and emergence of pathogens.</title>
        <authorList>
            <person name="Haridas S."/>
            <person name="Albert R."/>
            <person name="Binder M."/>
            <person name="Bloem J."/>
            <person name="Labutti K."/>
            <person name="Salamov A."/>
            <person name="Andreopoulos B."/>
            <person name="Baker S."/>
            <person name="Barry K."/>
            <person name="Bills G."/>
            <person name="Bluhm B."/>
            <person name="Cannon C."/>
            <person name="Castanera R."/>
            <person name="Culley D."/>
            <person name="Daum C."/>
            <person name="Ezra D."/>
            <person name="Gonzalez J."/>
            <person name="Henrissat B."/>
            <person name="Kuo A."/>
            <person name="Liang C."/>
            <person name="Lipzen A."/>
            <person name="Lutzoni F."/>
            <person name="Magnuson J."/>
            <person name="Mondo S."/>
            <person name="Nolan M."/>
            <person name="Ohm R."/>
            <person name="Pangilinan J."/>
            <person name="Park H.-J."/>
            <person name="Ramirez L."/>
            <person name="Alfaro M."/>
            <person name="Sun H."/>
            <person name="Tritt A."/>
            <person name="Yoshinaga Y."/>
            <person name="Zwiers L.-H."/>
            <person name="Turgeon B."/>
            <person name="Goodwin S."/>
            <person name="Spatafora J."/>
            <person name="Crous P."/>
            <person name="Grigoriev I."/>
        </authorList>
    </citation>
    <scope>NUCLEOTIDE SEQUENCE</scope>
    <source>
        <strain evidence="2">CBS 379.55</strain>
    </source>
</reference>
<sequence length="890" mass="99692">MLATQRKVRECITVSSGPLLLPPIVYLSDDDDDSPSRQLVAESKSPLLQQTRGSLERGAELLNAARVHKPTELAPSQPNDKTHALPIRSPKTVPQENLTSGKLTRPRIQKADLSRIGGSGARRRDVYELPESPEKKAVPVQTTKEPENQKRKKGRPRKQTNNSRPPVPTSYASPEPKHPSSPVPEGPEIKKKKRGRPRKSTNVSLLPAPGPLSPGVPASPTPSALETHHAEEEGSDEAVPKAYALSDSSEEQHPMRKSGSLAGEHPDLLAIDWAKQPESIVCRSSDSLASASKRKAPSSEAEVARPSKSSRRGSRLRKEGETLGAHNGRVASHPKVVISVPRAAAKSRKARSPSLNKSVGTECIPMQLLENVPNGADATLGLIEETPVQGDDQISADERLGRRPSPPSTIQRRRGGRQVEVVQGQPKRFRQERSRPIPPSRHRRDEDAVESLDVGTGITESISGSMVPKNSRSTKNSGNLPKRSRRHAAEAEETVATIQEIQQDILSSVEHEQDDDYLEAEADGTEKEETPASLHAGLTDLDIVFKFVDSEEREGSCQTKHAKRIKALCSEVLDSLRDPDITMEAVEEACARVRAGLEKLHSLQQPDSRRLFKEDAFAYLFWELARVLEAIYDLCRDQFGDPMTSLYALRIIVSLMKDILSFKDTISSWNVKVAQRYSGDRIIKDVDQNFIAPLRRLAGEHSYALAHLERAEAVRNAQEAARARRKREEEARARKAAYAEDLRRRRERWRKLHIRRMQCEPSMDKQRRMHLSYLSFENLEERDSNGVPFQREEVFEHRPIPHAFKQLQAKRRPWTEAEMEALLEGLEKYAGPSVFESIFQKYCRPGGPLRDFNVMEITAEAERHRTALLEQFADNGWGVPEWIKMIPVLP</sequence>
<evidence type="ECO:0000256" key="1">
    <source>
        <dbReference type="SAM" id="MobiDB-lite"/>
    </source>
</evidence>
<feature type="region of interest" description="Disordered" evidence="1">
    <location>
        <begin position="283"/>
        <end position="358"/>
    </location>
</feature>
<feature type="compositionally biased region" description="Basic residues" evidence="1">
    <location>
        <begin position="190"/>
        <end position="199"/>
    </location>
</feature>
<feature type="region of interest" description="Disordered" evidence="1">
    <location>
        <begin position="380"/>
        <end position="493"/>
    </location>
</feature>
<dbReference type="AlphaFoldDB" id="A0A6A6JFS7"/>
<dbReference type="Proteomes" id="UP000800097">
    <property type="component" value="Unassembled WGS sequence"/>
</dbReference>
<protein>
    <submittedName>
        <fullName evidence="2">Uncharacterized protein</fullName>
    </submittedName>
</protein>
<evidence type="ECO:0000313" key="2">
    <source>
        <dbReference type="EMBL" id="KAF2275480.1"/>
    </source>
</evidence>
<name>A0A6A6JFS7_WESOR</name>
<proteinExistence type="predicted"/>
<accession>A0A6A6JFS7</accession>
<dbReference type="EMBL" id="ML986497">
    <property type="protein sequence ID" value="KAF2275480.1"/>
    <property type="molecule type" value="Genomic_DNA"/>
</dbReference>
<feature type="compositionally biased region" description="Pro residues" evidence="1">
    <location>
        <begin position="208"/>
        <end position="220"/>
    </location>
</feature>
<organism evidence="2 3">
    <name type="scientific">Westerdykella ornata</name>
    <dbReference type="NCBI Taxonomy" id="318751"/>
    <lineage>
        <taxon>Eukaryota</taxon>
        <taxon>Fungi</taxon>
        <taxon>Dikarya</taxon>
        <taxon>Ascomycota</taxon>
        <taxon>Pezizomycotina</taxon>
        <taxon>Dothideomycetes</taxon>
        <taxon>Pleosporomycetidae</taxon>
        <taxon>Pleosporales</taxon>
        <taxon>Sporormiaceae</taxon>
        <taxon>Westerdykella</taxon>
    </lineage>
</organism>
<gene>
    <name evidence="2" type="ORF">EI97DRAFT_468043</name>
</gene>
<evidence type="ECO:0000313" key="3">
    <source>
        <dbReference type="Proteomes" id="UP000800097"/>
    </source>
</evidence>
<dbReference type="GeneID" id="54554812"/>
<dbReference type="RefSeq" id="XP_033653019.1">
    <property type="nucleotide sequence ID" value="XM_033801637.1"/>
</dbReference>
<dbReference type="OrthoDB" id="3939134at2759"/>
<feature type="compositionally biased region" description="Polar residues" evidence="1">
    <location>
        <begin position="92"/>
        <end position="102"/>
    </location>
</feature>
<feature type="region of interest" description="Disordered" evidence="1">
    <location>
        <begin position="30"/>
        <end position="263"/>
    </location>
</feature>